<keyword evidence="2" id="KW-0349">Heme</keyword>
<dbReference type="GO" id="GO:0016705">
    <property type="term" value="F:oxidoreductase activity, acting on paired donors, with incorporation or reduction of molecular oxygen"/>
    <property type="evidence" value="ECO:0007669"/>
    <property type="project" value="InterPro"/>
</dbReference>
<dbReference type="InterPro" id="IPR050651">
    <property type="entry name" value="Plant_Cytochrome_P450_Monoox"/>
</dbReference>
<feature type="signal peptide" evidence="7">
    <location>
        <begin position="1"/>
        <end position="16"/>
    </location>
</feature>
<keyword evidence="4" id="KW-0560">Oxidoreductase</keyword>
<keyword evidence="7" id="KW-0732">Signal</keyword>
<dbReference type="PANTHER" id="PTHR47947">
    <property type="entry name" value="CYTOCHROME P450 82C3-RELATED"/>
    <property type="match status" value="1"/>
</dbReference>
<evidence type="ECO:0000256" key="2">
    <source>
        <dbReference type="ARBA" id="ARBA00022617"/>
    </source>
</evidence>
<dbReference type="GO" id="GO:0005506">
    <property type="term" value="F:iron ion binding"/>
    <property type="evidence" value="ECO:0007669"/>
    <property type="project" value="InterPro"/>
</dbReference>
<name>A0AAE0CN47_9ROSI</name>
<dbReference type="AlphaFoldDB" id="A0AAE0CN47"/>
<evidence type="ECO:0000256" key="4">
    <source>
        <dbReference type="ARBA" id="ARBA00023002"/>
    </source>
</evidence>
<evidence type="ECO:0000256" key="6">
    <source>
        <dbReference type="ARBA" id="ARBA00023033"/>
    </source>
</evidence>
<dbReference type="GO" id="GO:0004497">
    <property type="term" value="F:monooxygenase activity"/>
    <property type="evidence" value="ECO:0007669"/>
    <property type="project" value="UniProtKB-KW"/>
</dbReference>
<dbReference type="Gene3D" id="1.10.630.10">
    <property type="entry name" value="Cytochrome P450"/>
    <property type="match status" value="1"/>
</dbReference>
<sequence>MSNFVFLCGVFVLSDAIPFHWWLDFNGYRKAMKQTAKELDTLIGGWLEEHKKKRLLSVEKKNEQEFMDAMLNILEKANISGYDADTLTKPLAW</sequence>
<evidence type="ECO:0000256" key="7">
    <source>
        <dbReference type="SAM" id="SignalP"/>
    </source>
</evidence>
<dbReference type="Proteomes" id="UP001280121">
    <property type="component" value="Unassembled WGS sequence"/>
</dbReference>
<keyword evidence="6" id="KW-0503">Monooxygenase</keyword>
<dbReference type="GO" id="GO:0020037">
    <property type="term" value="F:heme binding"/>
    <property type="evidence" value="ECO:0007669"/>
    <property type="project" value="InterPro"/>
</dbReference>
<evidence type="ECO:0000256" key="5">
    <source>
        <dbReference type="ARBA" id="ARBA00023004"/>
    </source>
</evidence>
<keyword evidence="9" id="KW-1185">Reference proteome</keyword>
<evidence type="ECO:0000256" key="3">
    <source>
        <dbReference type="ARBA" id="ARBA00022723"/>
    </source>
</evidence>
<protein>
    <recommendedName>
        <fullName evidence="10">Cytochrome P450</fullName>
    </recommendedName>
</protein>
<organism evidence="8 9">
    <name type="scientific">Dipteronia dyeriana</name>
    <dbReference type="NCBI Taxonomy" id="168575"/>
    <lineage>
        <taxon>Eukaryota</taxon>
        <taxon>Viridiplantae</taxon>
        <taxon>Streptophyta</taxon>
        <taxon>Embryophyta</taxon>
        <taxon>Tracheophyta</taxon>
        <taxon>Spermatophyta</taxon>
        <taxon>Magnoliopsida</taxon>
        <taxon>eudicotyledons</taxon>
        <taxon>Gunneridae</taxon>
        <taxon>Pentapetalae</taxon>
        <taxon>rosids</taxon>
        <taxon>malvids</taxon>
        <taxon>Sapindales</taxon>
        <taxon>Sapindaceae</taxon>
        <taxon>Hippocastanoideae</taxon>
        <taxon>Acereae</taxon>
        <taxon>Dipteronia</taxon>
    </lineage>
</organism>
<gene>
    <name evidence="8" type="ORF">Ddye_010407</name>
</gene>
<dbReference type="SUPFAM" id="SSF48264">
    <property type="entry name" value="Cytochrome P450"/>
    <property type="match status" value="1"/>
</dbReference>
<dbReference type="EMBL" id="JANJYI010000003">
    <property type="protein sequence ID" value="KAK2657355.1"/>
    <property type="molecule type" value="Genomic_DNA"/>
</dbReference>
<dbReference type="PANTHER" id="PTHR47947:SF29">
    <property type="entry name" value="CYTOCHROME P450 CYP82D47-LIKE"/>
    <property type="match status" value="1"/>
</dbReference>
<keyword evidence="3" id="KW-0479">Metal-binding</keyword>
<feature type="chain" id="PRO_5041897668" description="Cytochrome P450" evidence="7">
    <location>
        <begin position="17"/>
        <end position="93"/>
    </location>
</feature>
<evidence type="ECO:0008006" key="10">
    <source>
        <dbReference type="Google" id="ProtNLM"/>
    </source>
</evidence>
<evidence type="ECO:0000256" key="1">
    <source>
        <dbReference type="ARBA" id="ARBA00010617"/>
    </source>
</evidence>
<evidence type="ECO:0000313" key="8">
    <source>
        <dbReference type="EMBL" id="KAK2657355.1"/>
    </source>
</evidence>
<reference evidence="8" key="1">
    <citation type="journal article" date="2023" name="Plant J.">
        <title>Genome sequences and population genomics provide insights into the demographic history, inbreeding, and mutation load of two 'living fossil' tree species of Dipteronia.</title>
        <authorList>
            <person name="Feng Y."/>
            <person name="Comes H.P."/>
            <person name="Chen J."/>
            <person name="Zhu S."/>
            <person name="Lu R."/>
            <person name="Zhang X."/>
            <person name="Li P."/>
            <person name="Qiu J."/>
            <person name="Olsen K.M."/>
            <person name="Qiu Y."/>
        </authorList>
    </citation>
    <scope>NUCLEOTIDE SEQUENCE</scope>
    <source>
        <strain evidence="8">KIB01</strain>
    </source>
</reference>
<dbReference type="InterPro" id="IPR036396">
    <property type="entry name" value="Cyt_P450_sf"/>
</dbReference>
<evidence type="ECO:0000313" key="9">
    <source>
        <dbReference type="Proteomes" id="UP001280121"/>
    </source>
</evidence>
<comment type="caution">
    <text evidence="8">The sequence shown here is derived from an EMBL/GenBank/DDBJ whole genome shotgun (WGS) entry which is preliminary data.</text>
</comment>
<keyword evidence="5" id="KW-0408">Iron</keyword>
<proteinExistence type="inferred from homology"/>
<comment type="similarity">
    <text evidence="1">Belongs to the cytochrome P450 family.</text>
</comment>
<accession>A0AAE0CN47</accession>